<name>A0A385EE17_9CAUD</name>
<proteinExistence type="predicted"/>
<evidence type="ECO:0000313" key="2">
    <source>
        <dbReference type="EMBL" id="AXQ68988.1"/>
    </source>
</evidence>
<feature type="compositionally biased region" description="Acidic residues" evidence="1">
    <location>
        <begin position="191"/>
        <end position="207"/>
    </location>
</feature>
<feature type="region of interest" description="Disordered" evidence="1">
    <location>
        <begin position="1"/>
        <end position="25"/>
    </location>
</feature>
<keyword evidence="3" id="KW-1185">Reference proteome</keyword>
<sequence length="207" mass="22285">MVPAKAAPAAGYSPKSSTTHLEEDPEIRARIDELRAEHESVKEQQTIAAREAAKVVGQLAGYGRAWVIQQLAEVAGLAKNDAEYKDAIHALELIGKDFGMFKGASEDEGSNVPKTTDLDALASLVNSAHEALPTEVDIHAMPPLNDDEAAELIAGQKRGEAEKPKSADNTITVADTDEPFDYDALRRSLEDGEFDDEEETPDAGDDE</sequence>
<feature type="region of interest" description="Disordered" evidence="1">
    <location>
        <begin position="149"/>
        <end position="207"/>
    </location>
</feature>
<feature type="compositionally biased region" description="Basic and acidic residues" evidence="1">
    <location>
        <begin position="157"/>
        <end position="166"/>
    </location>
</feature>
<gene>
    <name evidence="2" type="ORF">CcrPW_gp449</name>
</gene>
<accession>A0A385EE17</accession>
<evidence type="ECO:0000313" key="3">
    <source>
        <dbReference type="Proteomes" id="UP000259026"/>
    </source>
</evidence>
<dbReference type="Proteomes" id="UP000259026">
    <property type="component" value="Segment"/>
</dbReference>
<protein>
    <submittedName>
        <fullName evidence="2">Putative terminase small subunit</fullName>
    </submittedName>
</protein>
<organism evidence="2 3">
    <name type="scientific">Caulobacter phage CcrPW</name>
    <dbReference type="NCBI Taxonomy" id="2283271"/>
    <lineage>
        <taxon>Viruses</taxon>
        <taxon>Duplodnaviria</taxon>
        <taxon>Heunggongvirae</taxon>
        <taxon>Uroviricota</taxon>
        <taxon>Caudoviricetes</taxon>
        <taxon>Jeanschmidtviridae</taxon>
        <taxon>Colossusvirus</taxon>
        <taxon>Colossusvirus PW</taxon>
    </lineage>
</organism>
<dbReference type="EMBL" id="MH588545">
    <property type="protein sequence ID" value="AXQ68988.1"/>
    <property type="molecule type" value="Genomic_DNA"/>
</dbReference>
<reference evidence="2" key="1">
    <citation type="submission" date="2018-07" db="EMBL/GenBank/DDBJ databases">
        <authorList>
            <person name="Quirk P.G."/>
            <person name="Krulwich T.A."/>
        </authorList>
    </citation>
    <scope>NUCLEOTIDE SEQUENCE</scope>
</reference>
<reference evidence="2" key="2">
    <citation type="submission" date="2018-09" db="EMBL/GenBank/DDBJ databases">
        <title>Giant CbK-like Caulobacter bacteriophages have genetically divergent genomes.</title>
        <authorList>
            <person name="Wilson K."/>
            <person name="Ely B."/>
        </authorList>
    </citation>
    <scope>NUCLEOTIDE SEQUENCE [LARGE SCALE GENOMIC DNA]</scope>
</reference>
<evidence type="ECO:0000256" key="1">
    <source>
        <dbReference type="SAM" id="MobiDB-lite"/>
    </source>
</evidence>